<comment type="caution">
    <text evidence="1">The sequence shown here is derived from an EMBL/GenBank/DDBJ whole genome shotgun (WGS) entry which is preliminary data.</text>
</comment>
<organism evidence="1 2">
    <name type="scientific">Porphyromonas somerae</name>
    <dbReference type="NCBI Taxonomy" id="322095"/>
    <lineage>
        <taxon>Bacteria</taxon>
        <taxon>Pseudomonadati</taxon>
        <taxon>Bacteroidota</taxon>
        <taxon>Bacteroidia</taxon>
        <taxon>Bacteroidales</taxon>
        <taxon>Porphyromonadaceae</taxon>
        <taxon>Porphyromonas</taxon>
    </lineage>
</organism>
<keyword evidence="2" id="KW-1185">Reference proteome</keyword>
<dbReference type="AlphaFoldDB" id="A0A134B863"/>
<feature type="non-terminal residue" evidence="1">
    <location>
        <position position="57"/>
    </location>
</feature>
<dbReference type="STRING" id="322095.HMPREF3185_01059"/>
<evidence type="ECO:0000313" key="1">
    <source>
        <dbReference type="EMBL" id="KXB76122.1"/>
    </source>
</evidence>
<name>A0A134B863_9PORP</name>
<dbReference type="Proteomes" id="UP000070224">
    <property type="component" value="Unassembled WGS sequence"/>
</dbReference>
<reference evidence="2" key="1">
    <citation type="submission" date="2016-01" db="EMBL/GenBank/DDBJ databases">
        <authorList>
            <person name="Mitreva M."/>
            <person name="Pepin K.H."/>
            <person name="Mihindukulasuriya K.A."/>
            <person name="Fulton R."/>
            <person name="Fronick C."/>
            <person name="O'Laughlin M."/>
            <person name="Miner T."/>
            <person name="Herter B."/>
            <person name="Rosa B.A."/>
            <person name="Cordes M."/>
            <person name="Tomlinson C."/>
            <person name="Wollam A."/>
            <person name="Palsikar V.B."/>
            <person name="Mardis E.R."/>
            <person name="Wilson R.K."/>
        </authorList>
    </citation>
    <scope>NUCLEOTIDE SEQUENCE [LARGE SCALE GENOMIC DNA]</scope>
    <source>
        <strain evidence="2">KA00683</strain>
    </source>
</reference>
<protein>
    <submittedName>
        <fullName evidence="1">Uncharacterized protein</fullName>
    </submittedName>
</protein>
<dbReference type="PATRIC" id="fig|322095.3.peg.1046"/>
<evidence type="ECO:0000313" key="2">
    <source>
        <dbReference type="Proteomes" id="UP000070224"/>
    </source>
</evidence>
<proteinExistence type="predicted"/>
<dbReference type="EMBL" id="LSDK01000076">
    <property type="protein sequence ID" value="KXB76122.1"/>
    <property type="molecule type" value="Genomic_DNA"/>
</dbReference>
<sequence>MVQAAPIIGIAIAKGCHDKKRRGGCEPVLVTRLTSTGNRYQPLLLRAATSTGRASDQ</sequence>
<accession>A0A134B863</accession>
<gene>
    <name evidence="1" type="ORF">HMPREF3185_01059</name>
</gene>